<reference evidence="2 3" key="1">
    <citation type="submission" date="2017-05" db="EMBL/GenBank/DDBJ databases">
        <title>The Genome Sequence of Enterococcus mundtii 6B1_DIV0119.</title>
        <authorList>
            <consortium name="The Broad Institute Genomics Platform"/>
            <consortium name="The Broad Institute Genomic Center for Infectious Diseases"/>
            <person name="Earl A."/>
            <person name="Manson A."/>
            <person name="Schwartman J."/>
            <person name="Gilmore M."/>
            <person name="Abouelleil A."/>
            <person name="Cao P."/>
            <person name="Chapman S."/>
            <person name="Cusick C."/>
            <person name="Shea T."/>
            <person name="Young S."/>
            <person name="Neafsey D."/>
            <person name="Nusbaum C."/>
            <person name="Birren B."/>
        </authorList>
    </citation>
    <scope>NUCLEOTIDE SEQUENCE [LARGE SCALE GENOMIC DNA]</scope>
    <source>
        <strain evidence="2 3">6B1_DIV0119</strain>
    </source>
</reference>
<accession>A0A242L2Q9</accession>
<name>A0A242L2Q9_ENTMU</name>
<dbReference type="RefSeq" id="WP_086335109.1">
    <property type="nucleotide sequence ID" value="NZ_NGMS01000001.1"/>
</dbReference>
<dbReference type="Proteomes" id="UP000195024">
    <property type="component" value="Unassembled WGS sequence"/>
</dbReference>
<sequence>MHKLLGILNFGILGLMIISLISLIFFNNRMETFKQQIYSKKIISPALDKAELYNRIVRKSNIYILFGSVSCGISAFLLLKNILTISTLLLLLGIVFLFLSLNKWYYFKENISHGYLIIAKKKSYWIYYFNDQKEKDMILSWQNKMICSVYLTFFFYMLLLTSTLLMKII</sequence>
<evidence type="ECO:0000313" key="3">
    <source>
        <dbReference type="Proteomes" id="UP000195024"/>
    </source>
</evidence>
<feature type="transmembrane region" description="Helical" evidence="1">
    <location>
        <begin position="6"/>
        <end position="26"/>
    </location>
</feature>
<dbReference type="EMBL" id="NGMS01000001">
    <property type="protein sequence ID" value="OTP28318.1"/>
    <property type="molecule type" value="Genomic_DNA"/>
</dbReference>
<feature type="transmembrane region" description="Helical" evidence="1">
    <location>
        <begin position="62"/>
        <end position="79"/>
    </location>
</feature>
<organism evidence="2 3">
    <name type="scientific">Enterococcus mundtii</name>
    <dbReference type="NCBI Taxonomy" id="53346"/>
    <lineage>
        <taxon>Bacteria</taxon>
        <taxon>Bacillati</taxon>
        <taxon>Bacillota</taxon>
        <taxon>Bacilli</taxon>
        <taxon>Lactobacillales</taxon>
        <taxon>Enterococcaceae</taxon>
        <taxon>Enterococcus</taxon>
    </lineage>
</organism>
<keyword evidence="1" id="KW-0472">Membrane</keyword>
<gene>
    <name evidence="2" type="ORF">A5802_002058</name>
</gene>
<keyword evidence="1" id="KW-1133">Transmembrane helix</keyword>
<proteinExistence type="predicted"/>
<evidence type="ECO:0000313" key="2">
    <source>
        <dbReference type="EMBL" id="OTP28318.1"/>
    </source>
</evidence>
<feature type="transmembrane region" description="Helical" evidence="1">
    <location>
        <begin position="85"/>
        <end position="106"/>
    </location>
</feature>
<comment type="caution">
    <text evidence="2">The sequence shown here is derived from an EMBL/GenBank/DDBJ whole genome shotgun (WGS) entry which is preliminary data.</text>
</comment>
<protein>
    <submittedName>
        <fullName evidence="2">Uncharacterized protein</fullName>
    </submittedName>
</protein>
<feature type="transmembrane region" description="Helical" evidence="1">
    <location>
        <begin position="145"/>
        <end position="166"/>
    </location>
</feature>
<evidence type="ECO:0000256" key="1">
    <source>
        <dbReference type="SAM" id="Phobius"/>
    </source>
</evidence>
<dbReference type="AlphaFoldDB" id="A0A242L2Q9"/>
<keyword evidence="1" id="KW-0812">Transmembrane</keyword>